<organism evidence="2 3">
    <name type="scientific">Tetrabaena socialis</name>
    <dbReference type="NCBI Taxonomy" id="47790"/>
    <lineage>
        <taxon>Eukaryota</taxon>
        <taxon>Viridiplantae</taxon>
        <taxon>Chlorophyta</taxon>
        <taxon>core chlorophytes</taxon>
        <taxon>Chlorophyceae</taxon>
        <taxon>CS clade</taxon>
        <taxon>Chlamydomonadales</taxon>
        <taxon>Tetrabaenaceae</taxon>
        <taxon>Tetrabaena</taxon>
    </lineage>
</organism>
<dbReference type="OrthoDB" id="972532at2759"/>
<proteinExistence type="predicted"/>
<evidence type="ECO:0000256" key="1">
    <source>
        <dbReference type="SAM" id="MobiDB-lite"/>
    </source>
</evidence>
<name>A0A2J7ZLT1_9CHLO</name>
<gene>
    <name evidence="2" type="ORF">TSOC_012908</name>
</gene>
<protein>
    <submittedName>
        <fullName evidence="2">Uncharacterized protein</fullName>
    </submittedName>
</protein>
<evidence type="ECO:0000313" key="2">
    <source>
        <dbReference type="EMBL" id="PNH01222.1"/>
    </source>
</evidence>
<reference evidence="2 3" key="1">
    <citation type="journal article" date="2017" name="Mol. Biol. Evol.">
        <title>The 4-celled Tetrabaena socialis nuclear genome reveals the essential components for genetic control of cell number at the origin of multicellularity in the volvocine lineage.</title>
        <authorList>
            <person name="Featherston J."/>
            <person name="Arakaki Y."/>
            <person name="Hanschen E.R."/>
            <person name="Ferris P.J."/>
            <person name="Michod R.E."/>
            <person name="Olson B.J.S.C."/>
            <person name="Nozaki H."/>
            <person name="Durand P.M."/>
        </authorList>
    </citation>
    <scope>NUCLEOTIDE SEQUENCE [LARGE SCALE GENOMIC DNA]</scope>
    <source>
        <strain evidence="2 3">NIES-571</strain>
    </source>
</reference>
<evidence type="ECO:0000313" key="3">
    <source>
        <dbReference type="Proteomes" id="UP000236333"/>
    </source>
</evidence>
<comment type="caution">
    <text evidence="2">The sequence shown here is derived from an EMBL/GenBank/DDBJ whole genome shotgun (WGS) entry which is preliminary data.</text>
</comment>
<dbReference type="AlphaFoldDB" id="A0A2J7ZLT1"/>
<accession>A0A2J7ZLT1</accession>
<dbReference type="EMBL" id="PGGS01000974">
    <property type="protein sequence ID" value="PNH01222.1"/>
    <property type="molecule type" value="Genomic_DNA"/>
</dbReference>
<dbReference type="Proteomes" id="UP000236333">
    <property type="component" value="Unassembled WGS sequence"/>
</dbReference>
<keyword evidence="3" id="KW-1185">Reference proteome</keyword>
<dbReference type="Pfam" id="PF23627">
    <property type="entry name" value="LisH_WDR26"/>
    <property type="match status" value="1"/>
</dbReference>
<sequence>MNGHAVDMTASEGQLAVQERLGPRKLINRTEFVRLLEQALHRLGYPDVAGALEQRATLDELHQIPEDVRGRAKAIMKTTQHHFRPIEAHEWPPKVVYKGWTKKTCPFHTSHKALGVEWVAAGTADVDVDEDEDDAFVLPGINSPALAVAAVAAAPAAEVEAPEVEVEAAGGGSGAAVEGEARAAGEQAAAAALS</sequence>
<feature type="compositionally biased region" description="Low complexity" evidence="1">
    <location>
        <begin position="175"/>
        <end position="194"/>
    </location>
</feature>
<feature type="region of interest" description="Disordered" evidence="1">
    <location>
        <begin position="167"/>
        <end position="194"/>
    </location>
</feature>